<reference evidence="3" key="1">
    <citation type="submission" date="2015-07" db="EMBL/GenBank/DDBJ databases">
        <title>Complete genome sequence and phylogenetic analysis of Limnochorda pilosa.</title>
        <authorList>
            <person name="Watanabe M."/>
            <person name="Kojima H."/>
            <person name="Fukui M."/>
        </authorList>
    </citation>
    <scope>NUCLEOTIDE SEQUENCE [LARGE SCALE GENOMIC DNA]</scope>
    <source>
        <strain evidence="3">HC45</strain>
    </source>
</reference>
<dbReference type="AlphaFoldDB" id="A0A0K2SNI1"/>
<feature type="compositionally biased region" description="Low complexity" evidence="1">
    <location>
        <begin position="539"/>
        <end position="552"/>
    </location>
</feature>
<evidence type="ECO:0000313" key="2">
    <source>
        <dbReference type="EMBL" id="BAS28683.1"/>
    </source>
</evidence>
<accession>A0A0K2SNI1</accession>
<dbReference type="Proteomes" id="UP000065807">
    <property type="component" value="Chromosome"/>
</dbReference>
<evidence type="ECO:0000313" key="3">
    <source>
        <dbReference type="Proteomes" id="UP000065807"/>
    </source>
</evidence>
<keyword evidence="3" id="KW-1185">Reference proteome</keyword>
<organism evidence="2 3">
    <name type="scientific">Limnochorda pilosa</name>
    <dbReference type="NCBI Taxonomy" id="1555112"/>
    <lineage>
        <taxon>Bacteria</taxon>
        <taxon>Bacillati</taxon>
        <taxon>Bacillota</taxon>
        <taxon>Limnochordia</taxon>
        <taxon>Limnochordales</taxon>
        <taxon>Limnochordaceae</taxon>
        <taxon>Limnochorda</taxon>
    </lineage>
</organism>
<name>A0A0K2SNI1_LIMPI</name>
<proteinExistence type="predicted"/>
<feature type="region of interest" description="Disordered" evidence="1">
    <location>
        <begin position="535"/>
        <end position="558"/>
    </location>
</feature>
<dbReference type="EMBL" id="AP014924">
    <property type="protein sequence ID" value="BAS28683.1"/>
    <property type="molecule type" value="Genomic_DNA"/>
</dbReference>
<reference evidence="3" key="2">
    <citation type="journal article" date="2016" name="Int. J. Syst. Evol. Microbiol.">
        <title>Complete genome sequence and cell structure of Limnochorda pilosa, a Gram-negative spore-former within the phylum Firmicutes.</title>
        <authorList>
            <person name="Watanabe M."/>
            <person name="Kojima H."/>
            <person name="Fukui M."/>
        </authorList>
    </citation>
    <scope>NUCLEOTIDE SEQUENCE [LARGE SCALE GENOMIC DNA]</scope>
    <source>
        <strain evidence="3">HC45</strain>
    </source>
</reference>
<sequence>MLLLTLAAAPATAQGYSFNVSPLLIELEGPPGSSLPFEISISNESADRTGEFTVLAVPLQQDRGGNYRVASEPGGHSADGWIQVSPEAFTLPPGGGQVIQGQLTFPRSFRGGAYAGVVLRLKPEEGPREGPQQVFRNELVVIVEAVAVTPGVRPDLYISKLAVLSAGQPGLEQVARQFGPEALLFSAELTNEGNVHGFARGQLSLWDASGRKIREIPLGAGRGAVLPGATVQLTSVLPTGLPPGEYTLQAVVYYGGPRPAITRQSFTVGEQLLQAAQGGRGARIAVEPETVSFELVPGAARFAALRIRNLDRVPVTVTGRVISLVYDAAGNPNVEDVPADGSAAGWTLLRPESVTLAPGQTRSLQVGVRTPRGAGLGARYAQVLLTATPEIGKEGFVETQVNVPIYALLGEELAPAGELSALAVEASEDGRFLVVSTEFSNHGTVHTTPSAQVLMELKTLPEPVEGAEYVGDPIWVETAKIEVPPAGTPVLPGGTRNLGALLSRPETPGEYRIRVTVRYPGGTPLVQERLVTLSNDGVDAAATPPASSPDSPGEAGQP</sequence>
<protein>
    <submittedName>
        <fullName evidence="2">Uncharacterized protein</fullName>
    </submittedName>
</protein>
<dbReference type="KEGG" id="lpil:LIP_2854"/>
<dbReference type="STRING" id="1555112.LIP_2854"/>
<gene>
    <name evidence="2" type="ORF">LIP_2854</name>
</gene>
<evidence type="ECO:0000256" key="1">
    <source>
        <dbReference type="SAM" id="MobiDB-lite"/>
    </source>
</evidence>